<accession>A0A0J7IYY4</accession>
<dbReference type="Proteomes" id="UP000035900">
    <property type="component" value="Unassembled WGS sequence"/>
</dbReference>
<dbReference type="Pfam" id="PF18766">
    <property type="entry name" value="SWI2_SNF2"/>
    <property type="match status" value="1"/>
</dbReference>
<organism evidence="12 13">
    <name type="scientific">Chryseobacterium koreense CCUG 49689</name>
    <dbReference type="NCBI Taxonomy" id="1304281"/>
    <lineage>
        <taxon>Bacteria</taxon>
        <taxon>Pseudomonadati</taxon>
        <taxon>Bacteroidota</taxon>
        <taxon>Flavobacteriia</taxon>
        <taxon>Flavobacteriales</taxon>
        <taxon>Weeksellaceae</taxon>
        <taxon>Chryseobacterium group</taxon>
        <taxon>Chryseobacterium</taxon>
    </lineage>
</organism>
<dbReference type="OrthoDB" id="9758243at2"/>
<keyword evidence="9 10" id="KW-0238">DNA-binding</keyword>
<protein>
    <recommendedName>
        <fullName evidence="10">Type I restriction enzyme endonuclease subunit</fullName>
        <shortName evidence="10">R protein</shortName>
        <ecNumber evidence="10">3.1.21.3</ecNumber>
    </recommendedName>
</protein>
<dbReference type="EC" id="3.1.21.3" evidence="10"/>
<dbReference type="InterPro" id="IPR007409">
    <property type="entry name" value="Restrct_endonuc_type1_HsdR_N"/>
</dbReference>
<feature type="domain" description="Helicase ATP-binding" evidence="11">
    <location>
        <begin position="251"/>
        <end position="416"/>
    </location>
</feature>
<evidence type="ECO:0000256" key="6">
    <source>
        <dbReference type="ARBA" id="ARBA00022759"/>
    </source>
</evidence>
<dbReference type="Pfam" id="PF04313">
    <property type="entry name" value="HSDR_N"/>
    <property type="match status" value="1"/>
</dbReference>
<dbReference type="InterPro" id="IPR027417">
    <property type="entry name" value="P-loop_NTPase"/>
</dbReference>
<dbReference type="PATRIC" id="fig|1304281.5.peg.1367"/>
<evidence type="ECO:0000256" key="10">
    <source>
        <dbReference type="RuleBase" id="RU364115"/>
    </source>
</evidence>
<evidence type="ECO:0000256" key="4">
    <source>
        <dbReference type="ARBA" id="ARBA00022741"/>
    </source>
</evidence>
<dbReference type="AlphaFoldDB" id="A0A0J7IYY4"/>
<dbReference type="InterPro" id="IPR014001">
    <property type="entry name" value="Helicase_ATP-bd"/>
</dbReference>
<dbReference type="EMBL" id="LFNG01000007">
    <property type="protein sequence ID" value="KMQ71453.1"/>
    <property type="molecule type" value="Genomic_DNA"/>
</dbReference>
<dbReference type="NCBIfam" id="TIGR00348">
    <property type="entry name" value="hsdR"/>
    <property type="match status" value="1"/>
</dbReference>
<gene>
    <name evidence="12" type="ORF">ACM44_06365</name>
</gene>
<dbReference type="RefSeq" id="WP_048499201.1">
    <property type="nucleotide sequence ID" value="NZ_LFNG01000007.1"/>
</dbReference>
<evidence type="ECO:0000256" key="9">
    <source>
        <dbReference type="ARBA" id="ARBA00023125"/>
    </source>
</evidence>
<dbReference type="CDD" id="cd18800">
    <property type="entry name" value="SF2_C_EcoR124I-like"/>
    <property type="match status" value="1"/>
</dbReference>
<dbReference type="CDD" id="cd22332">
    <property type="entry name" value="HsdR_N"/>
    <property type="match status" value="1"/>
</dbReference>
<keyword evidence="3" id="KW-0540">Nuclease</keyword>
<comment type="catalytic activity">
    <reaction evidence="1 10">
        <text>Endonucleolytic cleavage of DNA to give random double-stranded fragments with terminal 5'-phosphates, ATP is simultaneously hydrolyzed.</text>
        <dbReference type="EC" id="3.1.21.3"/>
    </reaction>
</comment>
<dbReference type="InterPro" id="IPR055180">
    <property type="entry name" value="HsdR_RecA-like_helicase_dom_2"/>
</dbReference>
<keyword evidence="7 10" id="KW-0378">Hydrolase</keyword>
<evidence type="ECO:0000256" key="3">
    <source>
        <dbReference type="ARBA" id="ARBA00022722"/>
    </source>
</evidence>
<dbReference type="PANTHER" id="PTHR30195:SF16">
    <property type="entry name" value="TYPE I RESTRICTION ENZYME ENDONUCLEASE SUBUNIT"/>
    <property type="match status" value="1"/>
</dbReference>
<evidence type="ECO:0000256" key="2">
    <source>
        <dbReference type="ARBA" id="ARBA00008598"/>
    </source>
</evidence>
<keyword evidence="13" id="KW-1185">Reference proteome</keyword>
<dbReference type="InterPro" id="IPR022625">
    <property type="entry name" value="TypeI_RM_Rsu_C"/>
</dbReference>
<dbReference type="SMART" id="SM00487">
    <property type="entry name" value="DEXDc"/>
    <property type="match status" value="1"/>
</dbReference>
<dbReference type="CDD" id="cd18030">
    <property type="entry name" value="DEXHc_RE_I_HsdR"/>
    <property type="match status" value="1"/>
</dbReference>
<keyword evidence="8 10" id="KW-0067">ATP-binding</keyword>
<dbReference type="GO" id="GO:0003677">
    <property type="term" value="F:DNA binding"/>
    <property type="evidence" value="ECO:0007669"/>
    <property type="project" value="UniProtKB-KW"/>
</dbReference>
<evidence type="ECO:0000256" key="1">
    <source>
        <dbReference type="ARBA" id="ARBA00000851"/>
    </source>
</evidence>
<dbReference type="PROSITE" id="PS51192">
    <property type="entry name" value="HELICASE_ATP_BIND_1"/>
    <property type="match status" value="1"/>
</dbReference>
<comment type="similarity">
    <text evidence="2 10">Belongs to the HsdR family.</text>
</comment>
<evidence type="ECO:0000256" key="8">
    <source>
        <dbReference type="ARBA" id="ARBA00022840"/>
    </source>
</evidence>
<proteinExistence type="inferred from homology"/>
<evidence type="ECO:0000313" key="13">
    <source>
        <dbReference type="Proteomes" id="UP000035900"/>
    </source>
</evidence>
<comment type="caution">
    <text evidence="12">The sequence shown here is derived from an EMBL/GenBank/DDBJ whole genome shotgun (WGS) entry which is preliminary data.</text>
</comment>
<name>A0A0J7IYY4_9FLAO</name>
<dbReference type="InterPro" id="IPR051268">
    <property type="entry name" value="Type-I_R_enzyme_R_subunit"/>
</dbReference>
<dbReference type="STRING" id="1304281.ACM44_06365"/>
<keyword evidence="6" id="KW-0255">Endonuclease</keyword>
<dbReference type="SUPFAM" id="SSF52540">
    <property type="entry name" value="P-loop containing nucleoside triphosphate hydrolases"/>
    <property type="match status" value="2"/>
</dbReference>
<dbReference type="PANTHER" id="PTHR30195">
    <property type="entry name" value="TYPE I SITE-SPECIFIC DEOXYRIBONUCLEASE PROTEIN SUBUNIT M AND R"/>
    <property type="match status" value="1"/>
</dbReference>
<dbReference type="InterPro" id="IPR004473">
    <property type="entry name" value="Restrct_endonuc_typeI_HsdR"/>
</dbReference>
<dbReference type="GO" id="GO:0009035">
    <property type="term" value="F:type I site-specific deoxyribonuclease activity"/>
    <property type="evidence" value="ECO:0007669"/>
    <property type="project" value="UniProtKB-EC"/>
</dbReference>
<keyword evidence="4 10" id="KW-0547">Nucleotide-binding</keyword>
<dbReference type="GO" id="GO:0005524">
    <property type="term" value="F:ATP binding"/>
    <property type="evidence" value="ECO:0007669"/>
    <property type="project" value="UniProtKB-KW"/>
</dbReference>
<reference evidence="12 13" key="1">
    <citation type="journal article" date="2004" name="Int. J. Syst. Evol. Microbiol.">
        <title>Kaistella koreensis gen. nov., sp. nov., a novel member of the Chryseobacterium-Bergeyella-Riemerella branch.</title>
        <authorList>
            <person name="Kim M.K."/>
            <person name="Im W.T."/>
            <person name="Shin Y.K."/>
            <person name="Lim J.H."/>
            <person name="Kim S.H."/>
            <person name="Lee B.C."/>
            <person name="Park M.Y."/>
            <person name="Lee K.Y."/>
            <person name="Lee S.T."/>
        </authorList>
    </citation>
    <scope>NUCLEOTIDE SEQUENCE [LARGE SCALE GENOMIC DNA]</scope>
    <source>
        <strain evidence="12 13">CCUG 49689</strain>
    </source>
</reference>
<dbReference type="Gene3D" id="1.20.58.910">
    <property type="match status" value="1"/>
</dbReference>
<dbReference type="Gene3D" id="3.90.1570.50">
    <property type="match status" value="1"/>
</dbReference>
<dbReference type="InterPro" id="IPR040980">
    <property type="entry name" value="SWI2_SNF2"/>
</dbReference>
<keyword evidence="5 10" id="KW-0680">Restriction system</keyword>
<sequence>MSSQPEYILEQKLVEQLQELGHKKVTIKDEKDLLKNLKFQLEIHNKKSFSDKEFEKILNHLSKGNVFEKAKILRDRFHFVKDDGTSEWIEFINQEHWCQNQFQVTNQISQHGEYKNRYDVTILINGLPLVQIELKRRGLEMKEAFNQVNRYHKHSFSSGSGLFNYVQIFVISNGVNTKYYSNNAKQSFKQTFYWSDEENNTIQALDKFAPEFLEPCHIAKMITKYIVLNQTYKILMVLRPYQYYAVEKIVERVRNTDKNGFIWHTTGSGKTLTSFKASQILREIPKVEKVVFVVDRKDLDYQTQKEFDAFEKGSVDATENTRHLVKQLSDNTKLIVTTLQKLNTAVTKEKHGKRIEHLKDKKVVFIFDECHRSQFGETHQNIKKYFEKAQMIGFTGTPISEVNATGKIDGKPATTNRLFEDCLHKYVITDAIRDENVLKFSVEYVGRYKEKEGSNTYIDTEVEGIDTQELLESPQRLDKISNYIISEYNRKTGDKTFNAMFCVSSIDVLKKYYDLFQQKKLEETHNLKIATIFSYAANEDSQEADGNYEEPDDLRMVAEARPEYISTHSRDVLERYIGHYNEMFGTNFTTKDGQSFYNYYNDVAKRVRNRELDLILVVNMFLTGFDSPQLNTLFVDKNLKYHGLIQAFSRTNRILNEKKSQGNIVCFRNLKSATDDAVTLFSNKEAIKEIIIQPIEDYIELFNLALQKLKLLAPEIEAVDRYQTEEEKFEFITAFRELMRLLNVLKSFSDFSFDQLEMTEFEFDGYKSKYLDIWQTIKPGGTKDKVSILDDIDFELELIHRDEINVRYILSLLANLKESSDEKRAQKIKEIKEIISGDVQLRSKKELIEKFIDENLPHINDSESVNDEFESFWNKEKVEAFERIAAEESLNKEKFQDTINDFLFTAKTPKISEALKLLEIKPKITERNNIGKRIIQKVQDFVNVFIDGVEG</sequence>
<evidence type="ECO:0000313" key="12">
    <source>
        <dbReference type="EMBL" id="KMQ71453.1"/>
    </source>
</evidence>
<dbReference type="Pfam" id="PF12008">
    <property type="entry name" value="EcoR124_C"/>
    <property type="match status" value="1"/>
</dbReference>
<dbReference type="Gene3D" id="3.40.50.300">
    <property type="entry name" value="P-loop containing nucleotide triphosphate hydrolases"/>
    <property type="match status" value="2"/>
</dbReference>
<evidence type="ECO:0000256" key="7">
    <source>
        <dbReference type="ARBA" id="ARBA00022801"/>
    </source>
</evidence>
<comment type="subunit">
    <text evidence="10">The type I restriction/modification system is composed of three polypeptides R, M and S.</text>
</comment>
<evidence type="ECO:0000256" key="5">
    <source>
        <dbReference type="ARBA" id="ARBA00022747"/>
    </source>
</evidence>
<dbReference type="Pfam" id="PF22679">
    <property type="entry name" value="T1R_D3-like"/>
    <property type="match status" value="1"/>
</dbReference>
<evidence type="ECO:0000259" key="11">
    <source>
        <dbReference type="PROSITE" id="PS51192"/>
    </source>
</evidence>
<dbReference type="GO" id="GO:0009307">
    <property type="term" value="P:DNA restriction-modification system"/>
    <property type="evidence" value="ECO:0007669"/>
    <property type="project" value="UniProtKB-KW"/>
</dbReference>
<comment type="function">
    <text evidence="10">Subunit R is required for both nuclease and ATPase activities, but not for modification.</text>
</comment>